<dbReference type="InterPro" id="IPR005955">
    <property type="entry name" value="GST_Zeta"/>
</dbReference>
<dbReference type="InterPro" id="IPR036282">
    <property type="entry name" value="Glutathione-S-Trfase_C_sf"/>
</dbReference>
<name>A0A7J6RC24_PEROL</name>
<dbReference type="InterPro" id="IPR004045">
    <property type="entry name" value="Glutathione_S-Trfase_N"/>
</dbReference>
<organism evidence="4 5">
    <name type="scientific">Perkinsus olseni</name>
    <name type="common">Perkinsus atlanticus</name>
    <dbReference type="NCBI Taxonomy" id="32597"/>
    <lineage>
        <taxon>Eukaryota</taxon>
        <taxon>Sar</taxon>
        <taxon>Alveolata</taxon>
        <taxon>Perkinsozoa</taxon>
        <taxon>Perkinsea</taxon>
        <taxon>Perkinsida</taxon>
        <taxon>Perkinsidae</taxon>
        <taxon>Perkinsus</taxon>
    </lineage>
</organism>
<dbReference type="GO" id="GO:0016034">
    <property type="term" value="F:maleylacetoacetate isomerase activity"/>
    <property type="evidence" value="ECO:0007669"/>
    <property type="project" value="TreeGrafter"/>
</dbReference>
<evidence type="ECO:0000259" key="3">
    <source>
        <dbReference type="PROSITE" id="PS50405"/>
    </source>
</evidence>
<dbReference type="InterPro" id="IPR004046">
    <property type="entry name" value="GST_C"/>
</dbReference>
<dbReference type="Gene3D" id="1.20.1050.10">
    <property type="match status" value="1"/>
</dbReference>
<dbReference type="GO" id="GO:0006749">
    <property type="term" value="P:glutathione metabolic process"/>
    <property type="evidence" value="ECO:0007669"/>
    <property type="project" value="TreeGrafter"/>
</dbReference>
<dbReference type="EMBL" id="JABANM010023319">
    <property type="protein sequence ID" value="KAF4718077.1"/>
    <property type="molecule type" value="Genomic_DNA"/>
</dbReference>
<accession>A0A7J6RC24</accession>
<dbReference type="PANTHER" id="PTHR42673:SF4">
    <property type="entry name" value="MALEYLACETOACETATE ISOMERASE"/>
    <property type="match status" value="1"/>
</dbReference>
<dbReference type="PROSITE" id="PS50404">
    <property type="entry name" value="GST_NTER"/>
    <property type="match status" value="1"/>
</dbReference>
<dbReference type="Gene3D" id="3.40.30.10">
    <property type="entry name" value="Glutaredoxin"/>
    <property type="match status" value="1"/>
</dbReference>
<feature type="domain" description="GST N-terminal" evidence="2">
    <location>
        <begin position="5"/>
        <end position="87"/>
    </location>
</feature>
<dbReference type="InterPro" id="IPR010987">
    <property type="entry name" value="Glutathione-S-Trfase_C-like"/>
</dbReference>
<reference evidence="4 5" key="1">
    <citation type="submission" date="2020-04" db="EMBL/GenBank/DDBJ databases">
        <title>Perkinsus olseni comparative genomics.</title>
        <authorList>
            <person name="Bogema D.R."/>
        </authorList>
    </citation>
    <scope>NUCLEOTIDE SEQUENCE [LARGE SCALE GENOMIC DNA]</scope>
    <source>
        <strain evidence="4">ATCC PRA-205</strain>
    </source>
</reference>
<dbReference type="InterPro" id="IPR036249">
    <property type="entry name" value="Thioredoxin-like_sf"/>
</dbReference>
<dbReference type="Proteomes" id="UP000574390">
    <property type="component" value="Unassembled WGS sequence"/>
</dbReference>
<dbReference type="InterPro" id="IPR034333">
    <property type="entry name" value="GST_Zeta_N"/>
</dbReference>
<sequence length="260" mass="29290">MADPAPVVLYSFYRSSCAYRVRIALALKAIPCTMKIVNIDKNEQKSEEYLKVNPSGLVPSLVTPDGEVLTQSLAILDYLEVAYPQCTRLWPQDPVLRARAVRIAIIIIADTQPLQNLSCINYASELVGRDVTQDWSAHFIQRGLAAVEELLSSDDKYCVGNDITVADVCLVPQVYNAINRIGMDVEKIFPNVYRIYTELRRHPAFVTAAPESQPDWPSEEGEAFFLNCLLWFGFMGVTEWQLVGESSRGFKGSWRKDFKS</sequence>
<evidence type="ECO:0000313" key="4">
    <source>
        <dbReference type="EMBL" id="KAF4718077.1"/>
    </source>
</evidence>
<dbReference type="GO" id="GO:0005737">
    <property type="term" value="C:cytoplasm"/>
    <property type="evidence" value="ECO:0007669"/>
    <property type="project" value="InterPro"/>
</dbReference>
<dbReference type="SUPFAM" id="SSF47616">
    <property type="entry name" value="GST C-terminal domain-like"/>
    <property type="match status" value="1"/>
</dbReference>
<comment type="caution">
    <text evidence="4">The sequence shown here is derived from an EMBL/GenBank/DDBJ whole genome shotgun (WGS) entry which is preliminary data.</text>
</comment>
<proteinExistence type="inferred from homology"/>
<dbReference type="SFLD" id="SFLDS00019">
    <property type="entry name" value="Glutathione_Transferase_(cytos"/>
    <property type="match status" value="1"/>
</dbReference>
<dbReference type="GO" id="GO:0006559">
    <property type="term" value="P:L-phenylalanine catabolic process"/>
    <property type="evidence" value="ECO:0007669"/>
    <property type="project" value="TreeGrafter"/>
</dbReference>
<dbReference type="CDD" id="cd03042">
    <property type="entry name" value="GST_N_Zeta"/>
    <property type="match status" value="1"/>
</dbReference>
<protein>
    <recommendedName>
        <fullName evidence="6">Maleylacetoacetate isomerase</fullName>
    </recommendedName>
</protein>
<dbReference type="AlphaFoldDB" id="A0A7J6RC24"/>
<gene>
    <name evidence="4" type="ORF">FOZ62_025824</name>
</gene>
<feature type="domain" description="GST C-terminal" evidence="3">
    <location>
        <begin position="93"/>
        <end position="218"/>
    </location>
</feature>
<evidence type="ECO:0000313" key="5">
    <source>
        <dbReference type="Proteomes" id="UP000574390"/>
    </source>
</evidence>
<dbReference type="NCBIfam" id="TIGR01262">
    <property type="entry name" value="maiA"/>
    <property type="match status" value="1"/>
</dbReference>
<evidence type="ECO:0000259" key="2">
    <source>
        <dbReference type="PROSITE" id="PS50404"/>
    </source>
</evidence>
<dbReference type="Pfam" id="PF13409">
    <property type="entry name" value="GST_N_2"/>
    <property type="match status" value="1"/>
</dbReference>
<comment type="similarity">
    <text evidence="1">Belongs to the GST superfamily. Zeta family.</text>
</comment>
<dbReference type="Pfam" id="PF14497">
    <property type="entry name" value="GST_C_3"/>
    <property type="match status" value="1"/>
</dbReference>
<dbReference type="SUPFAM" id="SSF52833">
    <property type="entry name" value="Thioredoxin-like"/>
    <property type="match status" value="1"/>
</dbReference>
<dbReference type="PANTHER" id="PTHR42673">
    <property type="entry name" value="MALEYLACETOACETATE ISOMERASE"/>
    <property type="match status" value="1"/>
</dbReference>
<dbReference type="GO" id="GO:0004364">
    <property type="term" value="F:glutathione transferase activity"/>
    <property type="evidence" value="ECO:0007669"/>
    <property type="project" value="TreeGrafter"/>
</dbReference>
<dbReference type="SFLD" id="SFLDG00358">
    <property type="entry name" value="Main_(cytGST)"/>
    <property type="match status" value="1"/>
</dbReference>
<evidence type="ECO:0000256" key="1">
    <source>
        <dbReference type="ARBA" id="ARBA00010007"/>
    </source>
</evidence>
<dbReference type="InterPro" id="IPR040079">
    <property type="entry name" value="Glutathione_S-Trfase"/>
</dbReference>
<dbReference type="PROSITE" id="PS50405">
    <property type="entry name" value="GST_CTER"/>
    <property type="match status" value="1"/>
</dbReference>
<evidence type="ECO:0008006" key="6">
    <source>
        <dbReference type="Google" id="ProtNLM"/>
    </source>
</evidence>